<evidence type="ECO:0000313" key="1">
    <source>
        <dbReference type="EMBL" id="OFC30651.1"/>
    </source>
</evidence>
<accession>A0A1E7YKR8</accession>
<gene>
    <name evidence="1" type="ORF">BAE27_11390</name>
</gene>
<organism evidence="1 2">
    <name type="scientific">Acidithiobacillus caldus</name>
    <dbReference type="NCBI Taxonomy" id="33059"/>
    <lineage>
        <taxon>Bacteria</taxon>
        <taxon>Pseudomonadati</taxon>
        <taxon>Pseudomonadota</taxon>
        <taxon>Acidithiobacillia</taxon>
        <taxon>Acidithiobacillales</taxon>
        <taxon>Acidithiobacillaceae</taxon>
        <taxon>Acidithiobacillus</taxon>
    </lineage>
</organism>
<protein>
    <submittedName>
        <fullName evidence="1">Uncharacterized protein</fullName>
    </submittedName>
</protein>
<name>A0A1E7YKR8_9PROT</name>
<proteinExistence type="predicted"/>
<dbReference type="EMBL" id="LZYE01000320">
    <property type="protein sequence ID" value="OFC30651.1"/>
    <property type="molecule type" value="Genomic_DNA"/>
</dbReference>
<evidence type="ECO:0000313" key="2">
    <source>
        <dbReference type="Proteomes" id="UP000175616"/>
    </source>
</evidence>
<comment type="caution">
    <text evidence="1">The sequence shown here is derived from an EMBL/GenBank/DDBJ whole genome shotgun (WGS) entry which is preliminary data.</text>
</comment>
<reference evidence="1 2" key="1">
    <citation type="submission" date="2016-06" db="EMBL/GenBank/DDBJ databases">
        <title>Gene turnover analysis identifies the evolutionary adaptation of the extremophile Acidithiobacillus caldus.</title>
        <authorList>
            <person name="Zhang X."/>
        </authorList>
    </citation>
    <scope>NUCLEOTIDE SEQUENCE [LARGE SCALE GENOMIC DNA]</scope>
    <source>
        <strain evidence="1 2">DX</strain>
    </source>
</reference>
<dbReference type="Proteomes" id="UP000175616">
    <property type="component" value="Unassembled WGS sequence"/>
</dbReference>
<dbReference type="RefSeq" id="WP_070114542.1">
    <property type="nucleotide sequence ID" value="NZ_LZYE01000320.1"/>
</dbReference>
<sequence length="141" mass="16528">MSVSIVLQQHETGCGLACLAMLAGQDYQSAYRRFAPRIRALYGDRLLSIDEETMREFCDEIGVTMGRDQDFSDWNALRNRGFSALVAINPKSLRDGSWSWHWVVYDGERDIILDPYWRIAHHERLDYGRIHTFFYAPVHWQ</sequence>
<dbReference type="AlphaFoldDB" id="A0A1E7YKR8"/>